<feature type="compositionally biased region" description="Basic and acidic residues" evidence="4">
    <location>
        <begin position="333"/>
        <end position="346"/>
    </location>
</feature>
<proteinExistence type="predicted"/>
<dbReference type="SMART" id="SM00134">
    <property type="entry name" value="LU"/>
    <property type="match status" value="3"/>
</dbReference>
<organism evidence="7 8">
    <name type="scientific">Solea senegalensis</name>
    <name type="common">Senegalese sole</name>
    <dbReference type="NCBI Taxonomy" id="28829"/>
    <lineage>
        <taxon>Eukaryota</taxon>
        <taxon>Metazoa</taxon>
        <taxon>Chordata</taxon>
        <taxon>Craniata</taxon>
        <taxon>Vertebrata</taxon>
        <taxon>Euteleostomi</taxon>
        <taxon>Actinopterygii</taxon>
        <taxon>Neopterygii</taxon>
        <taxon>Teleostei</taxon>
        <taxon>Neoteleostei</taxon>
        <taxon>Acanthomorphata</taxon>
        <taxon>Carangaria</taxon>
        <taxon>Pleuronectiformes</taxon>
        <taxon>Pleuronectoidei</taxon>
        <taxon>Soleidae</taxon>
        <taxon>Solea</taxon>
    </lineage>
</organism>
<feature type="signal peptide" evidence="5">
    <location>
        <begin position="1"/>
        <end position="20"/>
    </location>
</feature>
<dbReference type="AlphaFoldDB" id="A0AAV6SBU4"/>
<evidence type="ECO:0000259" key="6">
    <source>
        <dbReference type="SMART" id="SM00134"/>
    </source>
</evidence>
<dbReference type="InterPro" id="IPR016054">
    <property type="entry name" value="LY6_UPA_recep-like"/>
</dbReference>
<feature type="domain" description="UPAR/Ly6" evidence="6">
    <location>
        <begin position="21"/>
        <end position="111"/>
    </location>
</feature>
<keyword evidence="2" id="KW-0964">Secreted</keyword>
<dbReference type="Pfam" id="PF00021">
    <property type="entry name" value="UPAR_LY6"/>
    <property type="match status" value="3"/>
</dbReference>
<feature type="domain" description="UPAR/Ly6" evidence="6">
    <location>
        <begin position="117"/>
        <end position="208"/>
    </location>
</feature>
<keyword evidence="3 5" id="KW-0732">Signal</keyword>
<evidence type="ECO:0000256" key="2">
    <source>
        <dbReference type="ARBA" id="ARBA00022525"/>
    </source>
</evidence>
<dbReference type="EMBL" id="JAGKHQ010000006">
    <property type="protein sequence ID" value="KAG7514552.1"/>
    <property type="molecule type" value="Genomic_DNA"/>
</dbReference>
<accession>A0AAV6SBU4</accession>
<sequence length="354" mass="37106">MMKLLLSLTLIWALSNTAGALDCETCSDQTCSSAMVQTCPSGTMCVTAAIQAIGTGGQYSQIVKACAPPSICPATGNQTFSVNLGMTAALVSASCCNKDNCNSAKLPYPVLPDANSLQCYTCQPMTFNCSIPTQCTGTQDRCIAVTVSIGSTTYPAYGCASANLQVAADALESLSTLMELNVNITIQPTFCNTTLCNKLPALNTTTVPPTTTTDDASGALDCETCIDQLCSSNTPQICPSETMCVTVAIQAVVSGVPYQQIYKACVPFSVCPKTGNQTLAVNLGTAAVFIAASCCDKDNCISANLTLAWNTYIPLHPLQRIAHCVLTSAPRSSVEKDEPERRKDEEAAASSEEL</sequence>
<dbReference type="InterPro" id="IPR050918">
    <property type="entry name" value="CNF-like_PLA2_Inhibitor"/>
</dbReference>
<dbReference type="PANTHER" id="PTHR20914:SF9">
    <property type="entry name" value="COILED, ISOFORM A"/>
    <property type="match status" value="1"/>
</dbReference>
<evidence type="ECO:0000256" key="4">
    <source>
        <dbReference type="SAM" id="MobiDB-lite"/>
    </source>
</evidence>
<dbReference type="PROSITE" id="PS00983">
    <property type="entry name" value="LY6_UPAR"/>
    <property type="match status" value="1"/>
</dbReference>
<comment type="subcellular location">
    <subcellularLocation>
        <location evidence="1">Secreted</location>
    </subcellularLocation>
</comment>
<evidence type="ECO:0000256" key="5">
    <source>
        <dbReference type="SAM" id="SignalP"/>
    </source>
</evidence>
<name>A0AAV6SBU4_SOLSE</name>
<evidence type="ECO:0000313" key="8">
    <source>
        <dbReference type="Proteomes" id="UP000693946"/>
    </source>
</evidence>
<feature type="chain" id="PRO_5043529379" description="UPAR/Ly6 domain-containing protein" evidence="5">
    <location>
        <begin position="21"/>
        <end position="354"/>
    </location>
</feature>
<protein>
    <recommendedName>
        <fullName evidence="6">UPAR/Ly6 domain-containing protein</fullName>
    </recommendedName>
</protein>
<dbReference type="InterPro" id="IPR018363">
    <property type="entry name" value="CD59_antigen_CS"/>
</dbReference>
<gene>
    <name evidence="7" type="ORF">JOB18_036857</name>
</gene>
<feature type="region of interest" description="Disordered" evidence="4">
    <location>
        <begin position="330"/>
        <end position="354"/>
    </location>
</feature>
<reference evidence="7 8" key="1">
    <citation type="journal article" date="2021" name="Sci. Rep.">
        <title>Chromosome anchoring in Senegalese sole (Solea senegalensis) reveals sex-associated markers and genome rearrangements in flatfish.</title>
        <authorList>
            <person name="Guerrero-Cozar I."/>
            <person name="Gomez-Garrido J."/>
            <person name="Berbel C."/>
            <person name="Martinez-Blanch J.F."/>
            <person name="Alioto T."/>
            <person name="Claros M.G."/>
            <person name="Gagnaire P.A."/>
            <person name="Manchado M."/>
        </authorList>
    </citation>
    <scope>NUCLEOTIDE SEQUENCE [LARGE SCALE GENOMIC DNA]</scope>
    <source>
        <strain evidence="7">Sse05_10M</strain>
    </source>
</reference>
<keyword evidence="8" id="KW-1185">Reference proteome</keyword>
<dbReference type="PANTHER" id="PTHR20914">
    <property type="entry name" value="LY6/PLAUR DOMAIN-CONTAINING PROTEIN 8"/>
    <property type="match status" value="1"/>
</dbReference>
<evidence type="ECO:0000256" key="3">
    <source>
        <dbReference type="ARBA" id="ARBA00022729"/>
    </source>
</evidence>
<evidence type="ECO:0000256" key="1">
    <source>
        <dbReference type="ARBA" id="ARBA00004613"/>
    </source>
</evidence>
<feature type="domain" description="UPAR/Ly6" evidence="6">
    <location>
        <begin position="220"/>
        <end position="310"/>
    </location>
</feature>
<comment type="caution">
    <text evidence="7">The sequence shown here is derived from an EMBL/GenBank/DDBJ whole genome shotgun (WGS) entry which is preliminary data.</text>
</comment>
<dbReference type="Proteomes" id="UP000693946">
    <property type="component" value="Linkage Group LG14"/>
</dbReference>
<dbReference type="GO" id="GO:0005576">
    <property type="term" value="C:extracellular region"/>
    <property type="evidence" value="ECO:0007669"/>
    <property type="project" value="UniProtKB-SubCell"/>
</dbReference>
<evidence type="ECO:0000313" key="7">
    <source>
        <dbReference type="EMBL" id="KAG7514552.1"/>
    </source>
</evidence>